<evidence type="ECO:0000313" key="1">
    <source>
        <dbReference type="EMBL" id="WPX98115.1"/>
    </source>
</evidence>
<dbReference type="Proteomes" id="UP001325140">
    <property type="component" value="Chromosome"/>
</dbReference>
<dbReference type="RefSeq" id="WP_323722089.1">
    <property type="nucleotide sequence ID" value="NZ_CP110343.1"/>
</dbReference>
<proteinExistence type="predicted"/>
<name>A0ABZ0UT60_9RICK</name>
<evidence type="ECO:0000313" key="2">
    <source>
        <dbReference type="Proteomes" id="UP001325140"/>
    </source>
</evidence>
<accession>A0ABZ0UT60</accession>
<organism evidence="1 2">
    <name type="scientific">Candidatus Fokinia crypta</name>
    <dbReference type="NCBI Taxonomy" id="1920990"/>
    <lineage>
        <taxon>Bacteria</taxon>
        <taxon>Pseudomonadati</taxon>
        <taxon>Pseudomonadota</taxon>
        <taxon>Alphaproteobacteria</taxon>
        <taxon>Rickettsiales</taxon>
        <taxon>Candidatus Midichloriaceae</taxon>
        <taxon>Candidatus Fokinia</taxon>
    </lineage>
</organism>
<reference evidence="1" key="1">
    <citation type="submission" date="2022-10" db="EMBL/GenBank/DDBJ databases">
        <title>Host association and intracellularity evolved multiple times independently in the Rickettsiales.</title>
        <authorList>
            <person name="Castelli M."/>
            <person name="Nardi T."/>
            <person name="Gammuto L."/>
            <person name="Bellinzona G."/>
            <person name="Sabaneyeva E."/>
            <person name="Potekhin A."/>
            <person name="Serra V."/>
            <person name="Petroni G."/>
            <person name="Sassera D."/>
        </authorList>
    </citation>
    <scope>NUCLEOTIDE SEQUENCE [LARGE SCALE GENOMIC DNA]</scope>
    <source>
        <strain evidence="1">US_Bl 11III1</strain>
    </source>
</reference>
<keyword evidence="2" id="KW-1185">Reference proteome</keyword>
<sequence length="199" mass="23257">MEEREKCVDTIIDIVNIIDTFISNKTLRNSIEDSNIYENRRTKITQVILEILEMMGEGVVLCNTLLECMKLISEHLSIILLLGHYDTKLPEQKLRDIKQKLINTLLHQFNFKVQFQILKRVRSIMKKNIEKIQQESNIEHLIKELNVNDGGLDRYTNFKIHVCLKTSNNQTTYSSKVIDTNELIINTTSNNDKIIKPRN</sequence>
<protein>
    <submittedName>
        <fullName evidence="1">Uncharacterized protein</fullName>
    </submittedName>
</protein>
<gene>
    <name evidence="1" type="ORF">Fokcrypt_00649</name>
</gene>
<dbReference type="EMBL" id="CP110343">
    <property type="protein sequence ID" value="WPX98115.1"/>
    <property type="molecule type" value="Genomic_DNA"/>
</dbReference>